<keyword evidence="1" id="KW-0812">Transmembrane</keyword>
<evidence type="ECO:0000313" key="2">
    <source>
        <dbReference type="EMBL" id="GFQ68957.1"/>
    </source>
</evidence>
<organism evidence="2 3">
    <name type="scientific">Trichonephila clavata</name>
    <name type="common">Joro spider</name>
    <name type="synonym">Nephila clavata</name>
    <dbReference type="NCBI Taxonomy" id="2740835"/>
    <lineage>
        <taxon>Eukaryota</taxon>
        <taxon>Metazoa</taxon>
        <taxon>Ecdysozoa</taxon>
        <taxon>Arthropoda</taxon>
        <taxon>Chelicerata</taxon>
        <taxon>Arachnida</taxon>
        <taxon>Araneae</taxon>
        <taxon>Araneomorphae</taxon>
        <taxon>Entelegynae</taxon>
        <taxon>Araneoidea</taxon>
        <taxon>Nephilidae</taxon>
        <taxon>Trichonephila</taxon>
    </lineage>
</organism>
<feature type="transmembrane region" description="Helical" evidence="1">
    <location>
        <begin position="14"/>
        <end position="38"/>
    </location>
</feature>
<evidence type="ECO:0000313" key="3">
    <source>
        <dbReference type="Proteomes" id="UP000887116"/>
    </source>
</evidence>
<name>A0A8X6H884_TRICU</name>
<feature type="transmembrane region" description="Helical" evidence="1">
    <location>
        <begin position="50"/>
        <end position="68"/>
    </location>
</feature>
<sequence>MVSSFTCWRFIRHIVSRILCGLRLFLLGSSIFSVYINTFCAKPVSRNKMALSYIVSLLLVLQIIAAAPTETTEETIPSDITIFSNETLLDNSTEMTTLPPQNFTSDNETADLIVNMDVSESTDAASNETVVETVPYEPETEGTTVEPPPAKKISNIENVAFLIQPSMLAVILPICVKLLTSWNKYL</sequence>
<feature type="transmembrane region" description="Helical" evidence="1">
    <location>
        <begin position="159"/>
        <end position="180"/>
    </location>
</feature>
<proteinExistence type="predicted"/>
<dbReference type="Proteomes" id="UP000887116">
    <property type="component" value="Unassembled WGS sequence"/>
</dbReference>
<keyword evidence="1" id="KW-0472">Membrane</keyword>
<comment type="caution">
    <text evidence="2">The sequence shown here is derived from an EMBL/GenBank/DDBJ whole genome shotgun (WGS) entry which is preliminary data.</text>
</comment>
<keyword evidence="3" id="KW-1185">Reference proteome</keyword>
<gene>
    <name evidence="2" type="primary">NCL1_26044</name>
    <name evidence="2" type="ORF">TNCT_420751</name>
</gene>
<dbReference type="EMBL" id="BMAO01030573">
    <property type="protein sequence ID" value="GFQ68957.1"/>
    <property type="molecule type" value="Genomic_DNA"/>
</dbReference>
<dbReference type="OrthoDB" id="6436305at2759"/>
<evidence type="ECO:0000256" key="1">
    <source>
        <dbReference type="SAM" id="Phobius"/>
    </source>
</evidence>
<protein>
    <submittedName>
        <fullName evidence="2">Uncharacterized protein</fullName>
    </submittedName>
</protein>
<accession>A0A8X6H884</accession>
<reference evidence="2" key="1">
    <citation type="submission" date="2020-07" db="EMBL/GenBank/DDBJ databases">
        <title>Multicomponent nature underlies the extraordinary mechanical properties of spider dragline silk.</title>
        <authorList>
            <person name="Kono N."/>
            <person name="Nakamura H."/>
            <person name="Mori M."/>
            <person name="Yoshida Y."/>
            <person name="Ohtoshi R."/>
            <person name="Malay A.D."/>
            <person name="Moran D.A.P."/>
            <person name="Tomita M."/>
            <person name="Numata K."/>
            <person name="Arakawa K."/>
        </authorList>
    </citation>
    <scope>NUCLEOTIDE SEQUENCE</scope>
</reference>
<dbReference type="AlphaFoldDB" id="A0A8X6H884"/>
<keyword evidence="1" id="KW-1133">Transmembrane helix</keyword>